<dbReference type="PANTHER" id="PTHR11360">
    <property type="entry name" value="MONOCARBOXYLATE TRANSPORTER"/>
    <property type="match status" value="1"/>
</dbReference>
<keyword evidence="1" id="KW-0472">Membrane</keyword>
<dbReference type="Pfam" id="PF07690">
    <property type="entry name" value="MFS_1"/>
    <property type="match status" value="1"/>
</dbReference>
<sequence length="425" mass="45383">MNLAKFLSTRTPFFYGWFILGTSGSTQIVRNAAATLTLAVFMYPMAEELGWSRTVLAGAVSVGGLASTFISPVTGWLIDKYGARAVLTSSIMILGVSTFLTGWATIPIAFYITYGIGRIIFSSPVQIGSSVVVSRWFIQKRGRANGILTFCHSIGMTGFPLMASILIGIYGWQVAWHLLGVGVWVIALLPVFLLLAETPESVGLLPDGDKESSIASTEANTTAVIEEINWTLKEALRTPALWQLALAGGLLFVIHSGTNTHMAAFFQDAGLTSNQAAAAVSLNAIFTGLGGLGWGWTIEKIKARYCYAMVAAVMSICAILFSTVDSLIEAWIYASLFGTALGGMLVVPSVAMADYFGRSSLGAIRGFTEPFVSFSQAVGALFSGLIFDITGSYNYAFYTLSIVALMAILLTITATVPIHKDNKKG</sequence>
<feature type="transmembrane region" description="Helical" evidence="1">
    <location>
        <begin position="395"/>
        <end position="418"/>
    </location>
</feature>
<gene>
    <name evidence="3" type="ORF">METZ01_LOCUS9890</name>
</gene>
<feature type="transmembrane region" description="Helical" evidence="1">
    <location>
        <begin position="119"/>
        <end position="138"/>
    </location>
</feature>
<feature type="transmembrane region" description="Helical" evidence="1">
    <location>
        <begin position="55"/>
        <end position="78"/>
    </location>
</feature>
<dbReference type="InterPro" id="IPR050327">
    <property type="entry name" value="Proton-linked_MCT"/>
</dbReference>
<feature type="transmembrane region" description="Helical" evidence="1">
    <location>
        <begin position="176"/>
        <end position="196"/>
    </location>
</feature>
<dbReference type="EMBL" id="UINC01000538">
    <property type="protein sequence ID" value="SUZ57036.1"/>
    <property type="molecule type" value="Genomic_DNA"/>
</dbReference>
<feature type="domain" description="Major facilitator superfamily (MFS) profile" evidence="2">
    <location>
        <begin position="9"/>
        <end position="419"/>
    </location>
</feature>
<feature type="transmembrane region" description="Helical" evidence="1">
    <location>
        <begin position="277"/>
        <end position="298"/>
    </location>
</feature>
<reference evidence="3" key="1">
    <citation type="submission" date="2018-05" db="EMBL/GenBank/DDBJ databases">
        <authorList>
            <person name="Lanie J.A."/>
            <person name="Ng W.-L."/>
            <person name="Kazmierczak K.M."/>
            <person name="Andrzejewski T.M."/>
            <person name="Davidsen T.M."/>
            <person name="Wayne K.J."/>
            <person name="Tettelin H."/>
            <person name="Glass J.I."/>
            <person name="Rusch D."/>
            <person name="Podicherti R."/>
            <person name="Tsui H.-C.T."/>
            <person name="Winkler M.E."/>
        </authorList>
    </citation>
    <scope>NUCLEOTIDE SEQUENCE</scope>
</reference>
<dbReference type="GO" id="GO:0022857">
    <property type="term" value="F:transmembrane transporter activity"/>
    <property type="evidence" value="ECO:0007669"/>
    <property type="project" value="InterPro"/>
</dbReference>
<proteinExistence type="predicted"/>
<dbReference type="InterPro" id="IPR011701">
    <property type="entry name" value="MFS"/>
</dbReference>
<dbReference type="SUPFAM" id="SSF103473">
    <property type="entry name" value="MFS general substrate transporter"/>
    <property type="match status" value="1"/>
</dbReference>
<keyword evidence="1" id="KW-0812">Transmembrane</keyword>
<organism evidence="3">
    <name type="scientific">marine metagenome</name>
    <dbReference type="NCBI Taxonomy" id="408172"/>
    <lineage>
        <taxon>unclassified sequences</taxon>
        <taxon>metagenomes</taxon>
        <taxon>ecological metagenomes</taxon>
    </lineage>
</organism>
<feature type="transmembrane region" description="Helical" evidence="1">
    <location>
        <begin position="90"/>
        <end position="113"/>
    </location>
</feature>
<protein>
    <recommendedName>
        <fullName evidence="2">Major facilitator superfamily (MFS) profile domain-containing protein</fullName>
    </recommendedName>
</protein>
<feature type="transmembrane region" description="Helical" evidence="1">
    <location>
        <begin position="305"/>
        <end position="324"/>
    </location>
</feature>
<feature type="transmembrane region" description="Helical" evidence="1">
    <location>
        <begin position="371"/>
        <end position="389"/>
    </location>
</feature>
<feature type="transmembrane region" description="Helical" evidence="1">
    <location>
        <begin position="150"/>
        <end position="170"/>
    </location>
</feature>
<evidence type="ECO:0000259" key="2">
    <source>
        <dbReference type="PROSITE" id="PS50850"/>
    </source>
</evidence>
<dbReference type="InterPro" id="IPR036259">
    <property type="entry name" value="MFS_trans_sf"/>
</dbReference>
<feature type="transmembrane region" description="Helical" evidence="1">
    <location>
        <begin position="12"/>
        <end position="43"/>
    </location>
</feature>
<keyword evidence="1" id="KW-1133">Transmembrane helix</keyword>
<evidence type="ECO:0000313" key="3">
    <source>
        <dbReference type="EMBL" id="SUZ57036.1"/>
    </source>
</evidence>
<dbReference type="InterPro" id="IPR020846">
    <property type="entry name" value="MFS_dom"/>
</dbReference>
<dbReference type="AlphaFoldDB" id="A0A381NR21"/>
<name>A0A381NR21_9ZZZZ</name>
<evidence type="ECO:0000256" key="1">
    <source>
        <dbReference type="SAM" id="Phobius"/>
    </source>
</evidence>
<feature type="transmembrane region" description="Helical" evidence="1">
    <location>
        <begin position="240"/>
        <end position="257"/>
    </location>
</feature>
<accession>A0A381NR21</accession>
<feature type="transmembrane region" description="Helical" evidence="1">
    <location>
        <begin position="330"/>
        <end position="351"/>
    </location>
</feature>
<dbReference type="Gene3D" id="1.20.1250.20">
    <property type="entry name" value="MFS general substrate transporter like domains"/>
    <property type="match status" value="1"/>
</dbReference>
<dbReference type="PROSITE" id="PS50850">
    <property type="entry name" value="MFS"/>
    <property type="match status" value="1"/>
</dbReference>
<dbReference type="PANTHER" id="PTHR11360:SF284">
    <property type="entry name" value="EG:103B4.3 PROTEIN-RELATED"/>
    <property type="match status" value="1"/>
</dbReference>